<dbReference type="Gene3D" id="1.10.630.10">
    <property type="entry name" value="Cytochrome P450"/>
    <property type="match status" value="1"/>
</dbReference>
<reference evidence="3" key="1">
    <citation type="submission" date="2020-11" db="EMBL/GenBank/DDBJ databases">
        <title>Sequencing the genomes of 1000 actinobacteria strains.</title>
        <authorList>
            <person name="Klenk H.-P."/>
        </authorList>
    </citation>
    <scope>NUCLEOTIDE SEQUENCE</scope>
    <source>
        <strain evidence="3">DSM 45356</strain>
    </source>
</reference>
<sequence>MRAPDRPAARLDFTDPGFQTNPWPLYDWHRRHEPVTYSEAMNCYFVFGYRHVRHVLTSQDFTAHHPFRRSRVAFGPSALDSEGVVHARLRGSLTEPFRPRTVLGYQQVISDIVRSLVDELLPSGRPDWLDELAWRLPTRVACRILGLPEDDDRLLYQMMRPLILFVDHATVGYADVVGCRDRLRAYLRDTIDLGLDREAMLRGMVESRTLTDGEIVDNAILLLAAATETTCSAVINLLARVAGTPGLWASLRANPSRVPAVVAETLRHEPPLHVTLRYAAADVELAGCAIPAGAPVQVCLASANRDPDVFADPDTWDSGRERHVPMTFGVGRHHCLGSALAQAELETLVHELLGRLADLWTTAPTDLAPRGRTFRSVQGLRLGHRP</sequence>
<dbReference type="GO" id="GO:0005506">
    <property type="term" value="F:iron ion binding"/>
    <property type="evidence" value="ECO:0007669"/>
    <property type="project" value="InterPro"/>
</dbReference>
<dbReference type="GO" id="GO:0016705">
    <property type="term" value="F:oxidoreductase activity, acting on paired donors, with incorporation or reduction of molecular oxygen"/>
    <property type="evidence" value="ECO:0007669"/>
    <property type="project" value="InterPro"/>
</dbReference>
<keyword evidence="2" id="KW-0349">Heme</keyword>
<evidence type="ECO:0000256" key="2">
    <source>
        <dbReference type="RuleBase" id="RU000461"/>
    </source>
</evidence>
<dbReference type="GO" id="GO:0004497">
    <property type="term" value="F:monooxygenase activity"/>
    <property type="evidence" value="ECO:0007669"/>
    <property type="project" value="UniProtKB-KW"/>
</dbReference>
<dbReference type="PROSITE" id="PS00086">
    <property type="entry name" value="CYTOCHROME_P450"/>
    <property type="match status" value="1"/>
</dbReference>
<keyword evidence="4" id="KW-1185">Reference proteome</keyword>
<organism evidence="3 4">
    <name type="scientific">Longispora fulva</name>
    <dbReference type="NCBI Taxonomy" id="619741"/>
    <lineage>
        <taxon>Bacteria</taxon>
        <taxon>Bacillati</taxon>
        <taxon>Actinomycetota</taxon>
        <taxon>Actinomycetes</taxon>
        <taxon>Micromonosporales</taxon>
        <taxon>Micromonosporaceae</taxon>
        <taxon>Longispora</taxon>
    </lineage>
</organism>
<dbReference type="InterPro" id="IPR036396">
    <property type="entry name" value="Cyt_P450_sf"/>
</dbReference>
<dbReference type="AlphaFoldDB" id="A0A8J7GC09"/>
<accession>A0A8J7GC09</accession>
<dbReference type="RefSeq" id="WP_197002826.1">
    <property type="nucleotide sequence ID" value="NZ_BONS01000002.1"/>
</dbReference>
<protein>
    <submittedName>
        <fullName evidence="3">Cytochrome P450</fullName>
    </submittedName>
</protein>
<dbReference type="EMBL" id="JADOUF010000001">
    <property type="protein sequence ID" value="MBG6135759.1"/>
    <property type="molecule type" value="Genomic_DNA"/>
</dbReference>
<dbReference type="PANTHER" id="PTHR46696:SF1">
    <property type="entry name" value="CYTOCHROME P450 YJIB-RELATED"/>
    <property type="match status" value="1"/>
</dbReference>
<dbReference type="PRINTS" id="PR00385">
    <property type="entry name" value="P450"/>
</dbReference>
<evidence type="ECO:0000313" key="3">
    <source>
        <dbReference type="EMBL" id="MBG6135759.1"/>
    </source>
</evidence>
<dbReference type="GO" id="GO:0020037">
    <property type="term" value="F:heme binding"/>
    <property type="evidence" value="ECO:0007669"/>
    <property type="project" value="InterPro"/>
</dbReference>
<keyword evidence="2" id="KW-0408">Iron</keyword>
<dbReference type="InterPro" id="IPR001128">
    <property type="entry name" value="Cyt_P450"/>
</dbReference>
<dbReference type="InterPro" id="IPR017972">
    <property type="entry name" value="Cyt_P450_CS"/>
</dbReference>
<evidence type="ECO:0000256" key="1">
    <source>
        <dbReference type="ARBA" id="ARBA00010617"/>
    </source>
</evidence>
<keyword evidence="2" id="KW-0479">Metal-binding</keyword>
<dbReference type="SUPFAM" id="SSF48264">
    <property type="entry name" value="Cytochrome P450"/>
    <property type="match status" value="1"/>
</dbReference>
<comment type="similarity">
    <text evidence="1 2">Belongs to the cytochrome P450 family.</text>
</comment>
<dbReference type="PRINTS" id="PR00359">
    <property type="entry name" value="BP450"/>
</dbReference>
<gene>
    <name evidence="3" type="ORF">IW245_001953</name>
</gene>
<keyword evidence="2" id="KW-0503">Monooxygenase</keyword>
<dbReference type="Proteomes" id="UP000622552">
    <property type="component" value="Unassembled WGS sequence"/>
</dbReference>
<dbReference type="Pfam" id="PF00067">
    <property type="entry name" value="p450"/>
    <property type="match status" value="1"/>
</dbReference>
<evidence type="ECO:0000313" key="4">
    <source>
        <dbReference type="Proteomes" id="UP000622552"/>
    </source>
</evidence>
<comment type="caution">
    <text evidence="3">The sequence shown here is derived from an EMBL/GenBank/DDBJ whole genome shotgun (WGS) entry which is preliminary data.</text>
</comment>
<dbReference type="PANTHER" id="PTHR46696">
    <property type="entry name" value="P450, PUTATIVE (EUROFUNG)-RELATED"/>
    <property type="match status" value="1"/>
</dbReference>
<name>A0A8J7GC09_9ACTN</name>
<proteinExistence type="inferred from homology"/>
<keyword evidence="2" id="KW-0560">Oxidoreductase</keyword>
<dbReference type="InterPro" id="IPR002397">
    <property type="entry name" value="Cyt_P450_B"/>
</dbReference>